<sequence length="126" mass="13674">RARHERSSTGSRPSGSPGEAREDLAQIAAARASDAFGLVMAGSLPELRATRELPAVGEALLAYKAACGVFSQLAPKDPDLQRELIHQARDALQARLAAGQVKNFIDTDRISVRAEEMEDDRDEPHR</sequence>
<dbReference type="AlphaFoldDB" id="A0A420RC13"/>
<evidence type="ECO:0000256" key="1">
    <source>
        <dbReference type="SAM" id="MobiDB-lite"/>
    </source>
</evidence>
<protein>
    <submittedName>
        <fullName evidence="2">Uncharacterized protein</fullName>
    </submittedName>
</protein>
<evidence type="ECO:0000313" key="3">
    <source>
        <dbReference type="Proteomes" id="UP000283569"/>
    </source>
</evidence>
<dbReference type="EMBL" id="MRDB01000421">
    <property type="protein sequence ID" value="RKL14570.1"/>
    <property type="molecule type" value="Genomic_DNA"/>
</dbReference>
<proteinExistence type="predicted"/>
<feature type="compositionally biased region" description="Low complexity" evidence="1">
    <location>
        <begin position="8"/>
        <end position="18"/>
    </location>
</feature>
<feature type="region of interest" description="Disordered" evidence="1">
    <location>
        <begin position="1"/>
        <end position="22"/>
    </location>
</feature>
<evidence type="ECO:0000313" key="2">
    <source>
        <dbReference type="EMBL" id="RKL14570.1"/>
    </source>
</evidence>
<dbReference type="Proteomes" id="UP000283569">
    <property type="component" value="Unassembled WGS sequence"/>
</dbReference>
<name>A0A420RC13_GIBIN</name>
<comment type="caution">
    <text evidence="2">The sequence shown here is derived from an EMBL/GenBank/DDBJ whole genome shotgun (WGS) entry which is preliminary data.</text>
</comment>
<organism evidence="2 3">
    <name type="scientific">Gibberella intermedia</name>
    <name type="common">Bulb rot disease fungus</name>
    <name type="synonym">Fusarium proliferatum</name>
    <dbReference type="NCBI Taxonomy" id="948311"/>
    <lineage>
        <taxon>Eukaryota</taxon>
        <taxon>Fungi</taxon>
        <taxon>Dikarya</taxon>
        <taxon>Ascomycota</taxon>
        <taxon>Pezizomycotina</taxon>
        <taxon>Sordariomycetes</taxon>
        <taxon>Hypocreomycetidae</taxon>
        <taxon>Hypocreales</taxon>
        <taxon>Nectriaceae</taxon>
        <taxon>Fusarium</taxon>
        <taxon>Fusarium fujikuroi species complex</taxon>
    </lineage>
</organism>
<gene>
    <name evidence="2" type="ORF">BFJ72_g15375</name>
</gene>
<reference evidence="2 3" key="1">
    <citation type="journal article" date="2018" name="Sci. Rep.">
        <title>Characterisation of pathogen-specific regions and novel effector candidates in Fusarium oxysporum f. sp. cepae.</title>
        <authorList>
            <person name="Armitage A.D."/>
            <person name="Taylor A."/>
            <person name="Sobczyk M.K."/>
            <person name="Baxter L."/>
            <person name="Greenfield B.P."/>
            <person name="Bates H.J."/>
            <person name="Wilson F."/>
            <person name="Jackson A.C."/>
            <person name="Ott S."/>
            <person name="Harrison R.J."/>
            <person name="Clarkson J.P."/>
        </authorList>
    </citation>
    <scope>NUCLEOTIDE SEQUENCE [LARGE SCALE GENOMIC DNA]</scope>
    <source>
        <strain evidence="2 3">Fp_A8</strain>
    </source>
</reference>
<accession>A0A420RC13</accession>
<feature type="non-terminal residue" evidence="2">
    <location>
        <position position="1"/>
    </location>
</feature>